<evidence type="ECO:0000313" key="2">
    <source>
        <dbReference type="Proteomes" id="UP000606974"/>
    </source>
</evidence>
<keyword evidence="2" id="KW-1185">Reference proteome</keyword>
<reference evidence="1" key="1">
    <citation type="submission" date="2020-02" db="EMBL/GenBank/DDBJ databases">
        <authorList>
            <person name="Palmer J.M."/>
        </authorList>
    </citation>
    <scope>NUCLEOTIDE SEQUENCE</scope>
    <source>
        <strain evidence="1">EPUS1.4</strain>
        <tissue evidence="1">Thallus</tissue>
    </source>
</reference>
<organism evidence="1 2">
    <name type="scientific">Endocarpon pusillum</name>
    <dbReference type="NCBI Taxonomy" id="364733"/>
    <lineage>
        <taxon>Eukaryota</taxon>
        <taxon>Fungi</taxon>
        <taxon>Dikarya</taxon>
        <taxon>Ascomycota</taxon>
        <taxon>Pezizomycotina</taxon>
        <taxon>Eurotiomycetes</taxon>
        <taxon>Chaetothyriomycetidae</taxon>
        <taxon>Verrucariales</taxon>
        <taxon>Verrucariaceae</taxon>
        <taxon>Endocarpon</taxon>
    </lineage>
</organism>
<accession>A0A8H7E5L7</accession>
<comment type="caution">
    <text evidence="1">The sequence shown here is derived from an EMBL/GenBank/DDBJ whole genome shotgun (WGS) entry which is preliminary data.</text>
</comment>
<dbReference type="Proteomes" id="UP000606974">
    <property type="component" value="Unassembled WGS sequence"/>
</dbReference>
<sequence length="121" mass="13513">MIPNIYSKGLSGVTLQQNMQLCAGQNYSVLIDYRFKEVDPENNCKLTITYPFYGGVTGSVETGSSVVQPGQWYTTASFFPGLPETEVGSRLFGVNFFCRYSVRNEISVDNVRVERFEGNVS</sequence>
<dbReference type="OrthoDB" id="5319454at2759"/>
<protein>
    <submittedName>
        <fullName evidence="1">Uncharacterized protein</fullName>
    </submittedName>
</protein>
<dbReference type="AlphaFoldDB" id="A0A8H7E5L7"/>
<proteinExistence type="predicted"/>
<name>A0A8H7E5L7_9EURO</name>
<dbReference type="EMBL" id="JAACFV010000046">
    <property type="protein sequence ID" value="KAF7509068.1"/>
    <property type="molecule type" value="Genomic_DNA"/>
</dbReference>
<gene>
    <name evidence="1" type="ORF">GJ744_008463</name>
</gene>
<evidence type="ECO:0000313" key="1">
    <source>
        <dbReference type="EMBL" id="KAF7509068.1"/>
    </source>
</evidence>